<dbReference type="PANTHER" id="PTHR13812:SF19">
    <property type="entry name" value="KETIMINE REDUCTASE MU-CRYSTALLIN"/>
    <property type="match status" value="1"/>
</dbReference>
<evidence type="ECO:0000313" key="2">
    <source>
        <dbReference type="EMBL" id="KAI9635539.1"/>
    </source>
</evidence>
<dbReference type="SUPFAM" id="SSF51735">
    <property type="entry name" value="NAD(P)-binding Rossmann-fold domains"/>
    <property type="match status" value="1"/>
</dbReference>
<reference evidence="2" key="1">
    <citation type="journal article" date="2022" name="G3 (Bethesda)">
        <title>High quality genome of the basidiomycete yeast Dioszegia hungarica PDD-24b-2 isolated from cloud water.</title>
        <authorList>
            <person name="Jarrige D."/>
            <person name="Haridas S."/>
            <person name="Bleykasten-Grosshans C."/>
            <person name="Joly M."/>
            <person name="Nadalig T."/>
            <person name="Sancelme M."/>
            <person name="Vuilleumier S."/>
            <person name="Grigoriev I.V."/>
            <person name="Amato P."/>
            <person name="Bringel F."/>
        </authorList>
    </citation>
    <scope>NUCLEOTIDE SEQUENCE</scope>
    <source>
        <strain evidence="2">PDD-24b-2</strain>
    </source>
</reference>
<evidence type="ECO:0000313" key="3">
    <source>
        <dbReference type="Proteomes" id="UP001164286"/>
    </source>
</evidence>
<dbReference type="GO" id="GO:0005737">
    <property type="term" value="C:cytoplasm"/>
    <property type="evidence" value="ECO:0007669"/>
    <property type="project" value="TreeGrafter"/>
</dbReference>
<dbReference type="Gene3D" id="3.30.1780.10">
    <property type="entry name" value="ornithine cyclodeaminase, domain 1"/>
    <property type="match status" value="1"/>
</dbReference>
<keyword evidence="3" id="KW-1185">Reference proteome</keyword>
<dbReference type="InterPro" id="IPR003462">
    <property type="entry name" value="ODC_Mu_crystall"/>
</dbReference>
<proteinExistence type="inferred from homology"/>
<dbReference type="Proteomes" id="UP001164286">
    <property type="component" value="Unassembled WGS sequence"/>
</dbReference>
<dbReference type="InterPro" id="IPR036291">
    <property type="entry name" value="NAD(P)-bd_dom_sf"/>
</dbReference>
<comment type="similarity">
    <text evidence="1">Belongs to the ornithine cyclodeaminase/mu-crystallin family.</text>
</comment>
<dbReference type="PIRSF" id="PIRSF001439">
    <property type="entry name" value="CryM"/>
    <property type="match status" value="1"/>
</dbReference>
<dbReference type="Gene3D" id="3.40.50.720">
    <property type="entry name" value="NAD(P)-binding Rossmann-like Domain"/>
    <property type="match status" value="1"/>
</dbReference>
<gene>
    <name evidence="2" type="ORF">MKK02DRAFT_44229</name>
</gene>
<sequence>MSSSRSLTILTAADVDRVLASLDLDKAIASQAAVFDAFSAVPSSASTPENGVPPIQNPHRTTIETEQSTSLFMPARVTELGGATCKIVSVPKASAGPNEGGLPAATVVLDDKGVVRGLVNARKLTAMRNACGSALFLRRCPPAGPITQCVFFGSGEQIYAHASVFLRLYGSIVRCTFVVRSKNERAVGLVRRLEAEHPAITLYLRSADSADTSPSSALSDLLFTAQVIVAATSSQKALFPTSSVRPGTRVILIGSYKPHMREVEDSLLRRASRVVVDSKKACLQEAGELISAGITEEDLEELGSMREGGKPVRSREDIVLFKSVGLGVQDVAITKLILDEAINLGIGTQIAAFD</sequence>
<comment type="caution">
    <text evidence="2">The sequence shown here is derived from an EMBL/GenBank/DDBJ whole genome shotgun (WGS) entry which is preliminary data.</text>
</comment>
<dbReference type="GeneID" id="77732048"/>
<dbReference type="EMBL" id="JAKWFO010000005">
    <property type="protein sequence ID" value="KAI9635539.1"/>
    <property type="molecule type" value="Genomic_DNA"/>
</dbReference>
<name>A0AA38H9W4_9TREE</name>
<evidence type="ECO:0000256" key="1">
    <source>
        <dbReference type="ARBA" id="ARBA00008903"/>
    </source>
</evidence>
<accession>A0AA38H9W4</accession>
<dbReference type="PANTHER" id="PTHR13812">
    <property type="entry name" value="KETIMINE REDUCTASE MU-CRYSTALLIN"/>
    <property type="match status" value="1"/>
</dbReference>
<dbReference type="AlphaFoldDB" id="A0AA38H9W4"/>
<dbReference type="Pfam" id="PF02423">
    <property type="entry name" value="OCD_Mu_crystall"/>
    <property type="match status" value="1"/>
</dbReference>
<protein>
    <recommendedName>
        <fullName evidence="4">NAD(P)-binding protein</fullName>
    </recommendedName>
</protein>
<dbReference type="InterPro" id="IPR023401">
    <property type="entry name" value="ODC_N"/>
</dbReference>
<evidence type="ECO:0008006" key="4">
    <source>
        <dbReference type="Google" id="ProtNLM"/>
    </source>
</evidence>
<dbReference type="RefSeq" id="XP_052945316.1">
    <property type="nucleotide sequence ID" value="XM_053092843.1"/>
</dbReference>
<organism evidence="2 3">
    <name type="scientific">Dioszegia hungarica</name>
    <dbReference type="NCBI Taxonomy" id="4972"/>
    <lineage>
        <taxon>Eukaryota</taxon>
        <taxon>Fungi</taxon>
        <taxon>Dikarya</taxon>
        <taxon>Basidiomycota</taxon>
        <taxon>Agaricomycotina</taxon>
        <taxon>Tremellomycetes</taxon>
        <taxon>Tremellales</taxon>
        <taxon>Bulleribasidiaceae</taxon>
        <taxon>Dioszegia</taxon>
    </lineage>
</organism>